<protein>
    <submittedName>
        <fullName evidence="6">Limonene 1,2-monooxygenase</fullName>
        <ecNumber evidence="6">1.14.13.107</ecNumber>
    </submittedName>
</protein>
<dbReference type="GO" id="GO:0005829">
    <property type="term" value="C:cytosol"/>
    <property type="evidence" value="ECO:0007669"/>
    <property type="project" value="TreeGrafter"/>
</dbReference>
<dbReference type="PANTHER" id="PTHR30137">
    <property type="entry name" value="LUCIFERASE-LIKE MONOOXYGENASE"/>
    <property type="match status" value="1"/>
</dbReference>
<dbReference type="KEGG" id="gai:IMCC3135_13300"/>
<dbReference type="InterPro" id="IPR050766">
    <property type="entry name" value="Bact_Lucif_Oxidored"/>
</dbReference>
<dbReference type="AlphaFoldDB" id="A0A2Z2NQI1"/>
<comment type="similarity">
    <text evidence="1">Belongs to the bacterial luciferase oxidoreductase family.</text>
</comment>
<dbReference type="Proteomes" id="UP000250079">
    <property type="component" value="Chromosome"/>
</dbReference>
<evidence type="ECO:0000313" key="6">
    <source>
        <dbReference type="EMBL" id="ASJ72745.1"/>
    </source>
</evidence>
<sequence>MKLSFFTMPIHPVGKNIAQSLKEDREAFLLADSLGYAEAYCGEHTTDQAEIVTSTVAFLASLAYETKQIRLGTGTVNMPNSHPARVAAEVAMLDHMLEGRLNFGISPGGLMSDAEVFGSIDKNRNDMFLECINMVLEIWAGNAPYNLKGEFWDISTERTMVRDIGQGDIMKPFQAPHPPIIGTAVAPFSKGVTAMAARGWQPISGNFLLPKWAATHWPNYVEGCLTGGFTPSFADWRVAKNICVADDAKTARAYARDPGSPYVYYYSQLLTKMRKGGRLNLFKHDQNMPDDDVTLDYVLDQLVIHGDVESVADQLLAVREEIGPFKHLVYAGHDWTDINLGRKSMILMGEKVLPILQEATKHEEDWKPETKNK</sequence>
<reference evidence="6 7" key="1">
    <citation type="submission" date="2016-12" db="EMBL/GenBank/DDBJ databases">
        <authorList>
            <person name="Song W.-J."/>
            <person name="Kurnit D.M."/>
        </authorList>
    </citation>
    <scope>NUCLEOTIDE SEQUENCE [LARGE SCALE GENOMIC DNA]</scope>
    <source>
        <strain evidence="6 7">IMCC3135</strain>
    </source>
</reference>
<dbReference type="SUPFAM" id="SSF51679">
    <property type="entry name" value="Bacterial luciferase-like"/>
    <property type="match status" value="1"/>
</dbReference>
<keyword evidence="7" id="KW-1185">Reference proteome</keyword>
<dbReference type="Pfam" id="PF00296">
    <property type="entry name" value="Bac_luciferase"/>
    <property type="match status" value="1"/>
</dbReference>
<keyword evidence="4 6" id="KW-0503">Monooxygenase</keyword>
<gene>
    <name evidence="6" type="primary">limB</name>
    <name evidence="6" type="ORF">IMCC3135_13300</name>
</gene>
<dbReference type="RefSeq" id="WP_088918034.1">
    <property type="nucleotide sequence ID" value="NZ_CP018632.1"/>
</dbReference>
<organism evidence="6 7">
    <name type="scientific">Granulosicoccus antarcticus IMCC3135</name>
    <dbReference type="NCBI Taxonomy" id="1192854"/>
    <lineage>
        <taxon>Bacteria</taxon>
        <taxon>Pseudomonadati</taxon>
        <taxon>Pseudomonadota</taxon>
        <taxon>Gammaproteobacteria</taxon>
        <taxon>Chromatiales</taxon>
        <taxon>Granulosicoccaceae</taxon>
        <taxon>Granulosicoccus</taxon>
    </lineage>
</organism>
<proteinExistence type="inferred from homology"/>
<evidence type="ECO:0000259" key="5">
    <source>
        <dbReference type="Pfam" id="PF00296"/>
    </source>
</evidence>
<dbReference type="OrthoDB" id="7903015at2"/>
<feature type="domain" description="Luciferase-like" evidence="5">
    <location>
        <begin position="1"/>
        <end position="321"/>
    </location>
</feature>
<evidence type="ECO:0000256" key="4">
    <source>
        <dbReference type="ARBA" id="ARBA00023033"/>
    </source>
</evidence>
<keyword evidence="3 6" id="KW-0560">Oxidoreductase</keyword>
<evidence type="ECO:0000256" key="2">
    <source>
        <dbReference type="ARBA" id="ARBA00022630"/>
    </source>
</evidence>
<dbReference type="EMBL" id="CP018632">
    <property type="protein sequence ID" value="ASJ72745.1"/>
    <property type="molecule type" value="Genomic_DNA"/>
</dbReference>
<evidence type="ECO:0000313" key="7">
    <source>
        <dbReference type="Proteomes" id="UP000250079"/>
    </source>
</evidence>
<dbReference type="InterPro" id="IPR011251">
    <property type="entry name" value="Luciferase-like_dom"/>
</dbReference>
<keyword evidence="2" id="KW-0285">Flavoprotein</keyword>
<name>A0A2Z2NQI1_9GAMM</name>
<dbReference type="GO" id="GO:0052601">
    <property type="term" value="F:limonene 1,2-monooxygenase [NAD(P)H) activity"/>
    <property type="evidence" value="ECO:0007669"/>
    <property type="project" value="UniProtKB-EC"/>
</dbReference>
<accession>A0A2Z2NQI1</accession>
<dbReference type="Gene3D" id="3.20.20.30">
    <property type="entry name" value="Luciferase-like domain"/>
    <property type="match status" value="1"/>
</dbReference>
<evidence type="ECO:0000256" key="3">
    <source>
        <dbReference type="ARBA" id="ARBA00023002"/>
    </source>
</evidence>
<dbReference type="PANTHER" id="PTHR30137:SF16">
    <property type="entry name" value="BLL0895 PROTEIN"/>
    <property type="match status" value="1"/>
</dbReference>
<dbReference type="InterPro" id="IPR036661">
    <property type="entry name" value="Luciferase-like_sf"/>
</dbReference>
<dbReference type="EC" id="1.14.13.107" evidence="6"/>
<evidence type="ECO:0000256" key="1">
    <source>
        <dbReference type="ARBA" id="ARBA00010426"/>
    </source>
</evidence>